<dbReference type="AlphaFoldDB" id="A0ABD6ECN3"/>
<dbReference type="Proteomes" id="UP001608902">
    <property type="component" value="Unassembled WGS sequence"/>
</dbReference>
<protein>
    <submittedName>
        <fullName evidence="1">Uncharacterized protein</fullName>
    </submittedName>
</protein>
<evidence type="ECO:0000313" key="1">
    <source>
        <dbReference type="EMBL" id="MFH4977780.1"/>
    </source>
</evidence>
<evidence type="ECO:0000313" key="2">
    <source>
        <dbReference type="Proteomes" id="UP001608902"/>
    </source>
</evidence>
<comment type="caution">
    <text evidence="1">The sequence shown here is derived from an EMBL/GenBank/DDBJ whole genome shotgun (WGS) entry which is preliminary data.</text>
</comment>
<dbReference type="EMBL" id="JBGFUD010002605">
    <property type="protein sequence ID" value="MFH4977780.1"/>
    <property type="molecule type" value="Genomic_DNA"/>
</dbReference>
<proteinExistence type="predicted"/>
<keyword evidence="2" id="KW-1185">Reference proteome</keyword>
<gene>
    <name evidence="1" type="ORF">AB6A40_004489</name>
</gene>
<name>A0ABD6ECN3_9BILA</name>
<accession>A0ABD6ECN3</accession>
<reference evidence="1 2" key="1">
    <citation type="submission" date="2024-08" db="EMBL/GenBank/DDBJ databases">
        <title>Gnathostoma spinigerum genome.</title>
        <authorList>
            <person name="Gonzalez-Bertolin B."/>
            <person name="Monzon S."/>
            <person name="Zaballos A."/>
            <person name="Jimenez P."/>
            <person name="Dekumyoy P."/>
            <person name="Varona S."/>
            <person name="Cuesta I."/>
            <person name="Sumanam S."/>
            <person name="Adisakwattana P."/>
            <person name="Gasser R.B."/>
            <person name="Hernandez-Gonzalez A."/>
            <person name="Young N.D."/>
            <person name="Perteguer M.J."/>
        </authorList>
    </citation>
    <scope>NUCLEOTIDE SEQUENCE [LARGE SCALE GENOMIC DNA]</scope>
    <source>
        <strain evidence="1">AL3</strain>
        <tissue evidence="1">Liver</tissue>
    </source>
</reference>
<organism evidence="1 2">
    <name type="scientific">Gnathostoma spinigerum</name>
    <dbReference type="NCBI Taxonomy" id="75299"/>
    <lineage>
        <taxon>Eukaryota</taxon>
        <taxon>Metazoa</taxon>
        <taxon>Ecdysozoa</taxon>
        <taxon>Nematoda</taxon>
        <taxon>Chromadorea</taxon>
        <taxon>Rhabditida</taxon>
        <taxon>Spirurina</taxon>
        <taxon>Gnathostomatomorpha</taxon>
        <taxon>Gnathostomatoidea</taxon>
        <taxon>Gnathostomatidae</taxon>
        <taxon>Gnathostoma</taxon>
    </lineage>
</organism>
<sequence length="101" mass="11715">MASPRSRTKTREITEKRTFVFGSSTPRDLSHLNSVPLKQRTYDYKPQPSEPRKKDDTLIHYMRKARSMTPVKPAALCTTLRLTQITFDLNDILDETSNNIF</sequence>